<evidence type="ECO:0000313" key="3">
    <source>
        <dbReference type="Proteomes" id="UP001152797"/>
    </source>
</evidence>
<dbReference type="Proteomes" id="UP001152797">
    <property type="component" value="Unassembled WGS sequence"/>
</dbReference>
<gene>
    <name evidence="1" type="ORF">C1SCF055_LOCUS15020</name>
</gene>
<evidence type="ECO:0000313" key="2">
    <source>
        <dbReference type="EMBL" id="CAL1141149.1"/>
    </source>
</evidence>
<proteinExistence type="predicted"/>
<evidence type="ECO:0000313" key="1">
    <source>
        <dbReference type="EMBL" id="CAI3987774.1"/>
    </source>
</evidence>
<dbReference type="EMBL" id="CAMXCT010001201">
    <property type="protein sequence ID" value="CAI3987774.1"/>
    <property type="molecule type" value="Genomic_DNA"/>
</dbReference>
<dbReference type="OrthoDB" id="448343at2759"/>
<organism evidence="1">
    <name type="scientific">Cladocopium goreaui</name>
    <dbReference type="NCBI Taxonomy" id="2562237"/>
    <lineage>
        <taxon>Eukaryota</taxon>
        <taxon>Sar</taxon>
        <taxon>Alveolata</taxon>
        <taxon>Dinophyceae</taxon>
        <taxon>Suessiales</taxon>
        <taxon>Symbiodiniaceae</taxon>
        <taxon>Cladocopium</taxon>
    </lineage>
</organism>
<protein>
    <submittedName>
        <fullName evidence="1">Uncharacterized protein</fullName>
    </submittedName>
</protein>
<sequence>MTAADKLVADDWAEPFHVRYGKHDLGLHLDVRLCLLRASQSHQTRVVYVSETEDSTADQSTPVKNGKREAFQVQSECWAPKRRHDSLLDQYRCLRQIPQLSHADCRKVLELLNDDKEHKGSFTASKVHQKFPVTLPAMRELVVRDGKERCVFHAFSLPECLQNKVNACPAFAECFDIALAAAHNSLELVMFWDEAVPGNVLAPDLRRKAALCYCSIQELPVRFADTCWLTLAVCRSQELQKVSQGYPKSMTALLTQLKEDCKDGFMIETKSGPQLVFIRSIAVFMDADGIRLTLGNKGSSGLKPCWLCQNVVGLQHFDLAETVHISNPDFTLYKAHTLESLRGIQRYLQSILSRSAKEKAETLLGWNTEAMAETFLLQPALADLIGVDRVLYDPMHCFVANGLCNQELGYWWEAVTTKTQIRLQQLRQYATTCWQYDGSPSEVCGAFSDKHWIRGKDYRGDAGDTLVVLPICAAFCSEVFQDEEELKKENDSLLALHAVICSWLQSKRGGLLDIARLQSQQTRHATKFMECYGREWARPKLHFSRHLPQQFAKGYMMDGCPTERKHTFFKTRVAPNRKNLENFSKFCLLELGEQDLRMNQTESLIKTNFLGKTSNCRHLAAASEDPDAIVAPRIMHQGVTYGKGQFKILATNQAVEILGACRIHATFFLLCVELTFTSEIAANFTRWQRPTLSHKMSLLHLDDAQKAQSAPYSRVECHGAIKDIWLLLG</sequence>
<keyword evidence="3" id="KW-1185">Reference proteome</keyword>
<name>A0A9P1C9Z5_9DINO</name>
<reference evidence="2" key="2">
    <citation type="submission" date="2024-04" db="EMBL/GenBank/DDBJ databases">
        <authorList>
            <person name="Chen Y."/>
            <person name="Shah S."/>
            <person name="Dougan E. K."/>
            <person name="Thang M."/>
            <person name="Chan C."/>
        </authorList>
    </citation>
    <scope>NUCLEOTIDE SEQUENCE [LARGE SCALE GENOMIC DNA]</scope>
</reference>
<dbReference type="EMBL" id="CAMXCT020001201">
    <property type="protein sequence ID" value="CAL1141149.1"/>
    <property type="molecule type" value="Genomic_DNA"/>
</dbReference>
<dbReference type="AlphaFoldDB" id="A0A9P1C9Z5"/>
<reference evidence="1" key="1">
    <citation type="submission" date="2022-10" db="EMBL/GenBank/DDBJ databases">
        <authorList>
            <person name="Chen Y."/>
            <person name="Dougan E. K."/>
            <person name="Chan C."/>
            <person name="Rhodes N."/>
            <person name="Thang M."/>
        </authorList>
    </citation>
    <scope>NUCLEOTIDE SEQUENCE</scope>
</reference>
<dbReference type="EMBL" id="CAMXCT030001201">
    <property type="protein sequence ID" value="CAL4775086.1"/>
    <property type="molecule type" value="Genomic_DNA"/>
</dbReference>
<comment type="caution">
    <text evidence="1">The sequence shown here is derived from an EMBL/GenBank/DDBJ whole genome shotgun (WGS) entry which is preliminary data.</text>
</comment>
<accession>A0A9P1C9Z5</accession>